<dbReference type="OrthoDB" id="192611at2759"/>
<evidence type="ECO:0000256" key="2">
    <source>
        <dbReference type="ARBA" id="ARBA00022900"/>
    </source>
</evidence>
<dbReference type="PANTHER" id="PTHR10913:SF45">
    <property type="entry name" value="FOLLISTATIN, ISOFORM A-RELATED"/>
    <property type="match status" value="1"/>
</dbReference>
<dbReference type="AlphaFoldDB" id="D0P1W4"/>
<dbReference type="HOGENOM" id="CLU_057241_3_0_1"/>
<dbReference type="CDD" id="cd00104">
    <property type="entry name" value="KAZAL_FS"/>
    <property type="match status" value="3"/>
</dbReference>
<dbReference type="eggNOG" id="KOG3649">
    <property type="taxonomic scope" value="Eukaryota"/>
</dbReference>
<gene>
    <name evidence="5" type="ORF">PITG_23178</name>
</gene>
<dbReference type="KEGG" id="pif:PITG_23178"/>
<dbReference type="SUPFAM" id="SSF100895">
    <property type="entry name" value="Kazal-type serine protease inhibitors"/>
    <property type="match status" value="4"/>
</dbReference>
<dbReference type="Gene3D" id="3.30.60.30">
    <property type="match status" value="4"/>
</dbReference>
<evidence type="ECO:0000313" key="6">
    <source>
        <dbReference type="Proteomes" id="UP000006643"/>
    </source>
</evidence>
<dbReference type="PROSITE" id="PS51465">
    <property type="entry name" value="KAZAL_2"/>
    <property type="match status" value="4"/>
</dbReference>
<dbReference type="RefSeq" id="XP_002895727.1">
    <property type="nucleotide sequence ID" value="XM_002895681.1"/>
</dbReference>
<proteinExistence type="predicted"/>
<feature type="domain" description="Kazal-like" evidence="4">
    <location>
        <begin position="176"/>
        <end position="227"/>
    </location>
</feature>
<keyword evidence="3" id="KW-1015">Disulfide bond</keyword>
<name>D0P1W4_PHYIT</name>
<keyword evidence="1" id="KW-0646">Protease inhibitor</keyword>
<evidence type="ECO:0000259" key="4">
    <source>
        <dbReference type="PROSITE" id="PS51465"/>
    </source>
</evidence>
<keyword evidence="6" id="KW-1185">Reference proteome</keyword>
<evidence type="ECO:0000313" key="5">
    <source>
        <dbReference type="EMBL" id="EEY55097.1"/>
    </source>
</evidence>
<dbReference type="EMBL" id="DS028258">
    <property type="protein sequence ID" value="EEY55097.1"/>
    <property type="molecule type" value="Genomic_DNA"/>
</dbReference>
<protein>
    <submittedName>
        <fullName evidence="5">Kazal-type serine protease inhibitor, putative</fullName>
    </submittedName>
</protein>
<organism evidence="5 6">
    <name type="scientific">Phytophthora infestans (strain T30-4)</name>
    <name type="common">Potato late blight agent</name>
    <dbReference type="NCBI Taxonomy" id="403677"/>
    <lineage>
        <taxon>Eukaryota</taxon>
        <taxon>Sar</taxon>
        <taxon>Stramenopiles</taxon>
        <taxon>Oomycota</taxon>
        <taxon>Peronosporomycetes</taxon>
        <taxon>Peronosporales</taxon>
        <taxon>Peronosporaceae</taxon>
        <taxon>Phytophthora</taxon>
    </lineage>
</organism>
<feature type="domain" description="Kazal-like" evidence="4">
    <location>
        <begin position="312"/>
        <end position="364"/>
    </location>
</feature>
<evidence type="ECO:0000256" key="1">
    <source>
        <dbReference type="ARBA" id="ARBA00022690"/>
    </source>
</evidence>
<accession>D0P1W4</accession>
<dbReference type="VEuPathDB" id="FungiDB:PITG_23178"/>
<dbReference type="PANTHER" id="PTHR10913">
    <property type="entry name" value="FOLLISTATIN-RELATED"/>
    <property type="match status" value="1"/>
</dbReference>
<feature type="domain" description="Kazal-like" evidence="4">
    <location>
        <begin position="92"/>
        <end position="150"/>
    </location>
</feature>
<evidence type="ECO:0000256" key="3">
    <source>
        <dbReference type="ARBA" id="ARBA00023157"/>
    </source>
</evidence>
<dbReference type="InterPro" id="IPR002350">
    <property type="entry name" value="Kazal_dom"/>
</dbReference>
<dbReference type="InParanoid" id="D0P1W4"/>
<reference evidence="6" key="1">
    <citation type="journal article" date="2009" name="Nature">
        <title>Genome sequence and analysis of the Irish potato famine pathogen Phytophthora infestans.</title>
        <authorList>
            <consortium name="The Broad Institute Genome Sequencing Platform"/>
            <person name="Haas B.J."/>
            <person name="Kamoun S."/>
            <person name="Zody M.C."/>
            <person name="Jiang R.H."/>
            <person name="Handsaker R.E."/>
            <person name="Cano L.M."/>
            <person name="Grabherr M."/>
            <person name="Kodira C.D."/>
            <person name="Raffaele S."/>
            <person name="Torto-Alalibo T."/>
            <person name="Bozkurt T.O."/>
            <person name="Ah-Fong A.M."/>
            <person name="Alvarado L."/>
            <person name="Anderson V.L."/>
            <person name="Armstrong M.R."/>
            <person name="Avrova A."/>
            <person name="Baxter L."/>
            <person name="Beynon J."/>
            <person name="Boevink P.C."/>
            <person name="Bollmann S.R."/>
            <person name="Bos J.I."/>
            <person name="Bulone V."/>
            <person name="Cai G."/>
            <person name="Cakir C."/>
            <person name="Carrington J.C."/>
            <person name="Chawner M."/>
            <person name="Conti L."/>
            <person name="Costanzo S."/>
            <person name="Ewan R."/>
            <person name="Fahlgren N."/>
            <person name="Fischbach M.A."/>
            <person name="Fugelstad J."/>
            <person name="Gilroy E.M."/>
            <person name="Gnerre S."/>
            <person name="Green P.J."/>
            <person name="Grenville-Briggs L.J."/>
            <person name="Griffith J."/>
            <person name="Grunwald N.J."/>
            <person name="Horn K."/>
            <person name="Horner N.R."/>
            <person name="Hu C.H."/>
            <person name="Huitema E."/>
            <person name="Jeong D.H."/>
            <person name="Jones A.M."/>
            <person name="Jones J.D."/>
            <person name="Jones R.W."/>
            <person name="Karlsson E.K."/>
            <person name="Kunjeti S.G."/>
            <person name="Lamour K."/>
            <person name="Liu Z."/>
            <person name="Ma L."/>
            <person name="Maclean D."/>
            <person name="Chibucos M.C."/>
            <person name="McDonald H."/>
            <person name="McWalters J."/>
            <person name="Meijer H.J."/>
            <person name="Morgan W."/>
            <person name="Morris P.F."/>
            <person name="Munro C.A."/>
            <person name="O'Neill K."/>
            <person name="Ospina-Giraldo M."/>
            <person name="Pinzon A."/>
            <person name="Pritchard L."/>
            <person name="Ramsahoye B."/>
            <person name="Ren Q."/>
            <person name="Restrepo S."/>
            <person name="Roy S."/>
            <person name="Sadanandom A."/>
            <person name="Savidor A."/>
            <person name="Schornack S."/>
            <person name="Schwartz D.C."/>
            <person name="Schumann U.D."/>
            <person name="Schwessinger B."/>
            <person name="Seyer L."/>
            <person name="Sharpe T."/>
            <person name="Silvar C."/>
            <person name="Song J."/>
            <person name="Studholme D.J."/>
            <person name="Sykes S."/>
            <person name="Thines M."/>
            <person name="van de Vondervoort P.J."/>
            <person name="Phuntumart V."/>
            <person name="Wawra S."/>
            <person name="Weide R."/>
            <person name="Win J."/>
            <person name="Young C."/>
            <person name="Zhou S."/>
            <person name="Fry W."/>
            <person name="Meyers B.C."/>
            <person name="van West P."/>
            <person name="Ristaino J."/>
            <person name="Govers F."/>
            <person name="Birch P.R."/>
            <person name="Whisson S.C."/>
            <person name="Judelson H.S."/>
            <person name="Nusbaum C."/>
        </authorList>
    </citation>
    <scope>NUCLEOTIDE SEQUENCE [LARGE SCALE GENOMIC DNA]</scope>
    <source>
        <strain evidence="6">T30-4</strain>
    </source>
</reference>
<dbReference type="Pfam" id="PF07648">
    <property type="entry name" value="Kazal_2"/>
    <property type="match status" value="4"/>
</dbReference>
<dbReference type="OMA" id="CNPMCER"/>
<dbReference type="GO" id="GO:0005576">
    <property type="term" value="C:extracellular region"/>
    <property type="evidence" value="ECO:0007669"/>
    <property type="project" value="TreeGrafter"/>
</dbReference>
<dbReference type="InterPro" id="IPR050653">
    <property type="entry name" value="Prot_Inhib_GrowthFact_Antg"/>
</dbReference>
<dbReference type="SMART" id="SM00280">
    <property type="entry name" value="KAZAL"/>
    <property type="match status" value="4"/>
</dbReference>
<feature type="domain" description="Kazal-like" evidence="4">
    <location>
        <begin position="247"/>
        <end position="298"/>
    </location>
</feature>
<sequence length="435" mass="47283">MVLMSEVGPPELLCWRRIWCRWKHSRNWRYENDRRKRINVIDDTCTVAELPVRLMKVFLLFGFPCSLVSGQNGSQDNIISVEPVDIGVGPEAATAVDCSKAFECDAVSHAPVCGSDGTTYANSCAFASVFCSSEHDADTLFIQALGECPNDLEGTLIEPLSAEQIESSPEESADVDLKTVFCSLTCKLTPDHVCGTDGVTYINDCHLLSSKCENPHVEKAYRGDCVSSNGDTKLNVLEVGVSVIDAPLTAEKCNPMCERVYDPVCGSDGITYANLCLLEYAECRNPNVKMFGPGKCPPNMQAVRSATTVTSNYNGDSCIPEPCPYTFAPVCGSDGQTHDNLCLFANAKCQQPTLTVIHEGECDVDTQLTCKTLTCPTFTECKEQVEADNSVVAYCADVCSPDRCSEREDCELVDSDCYTAPCSPIAMCVPKVQEG</sequence>
<dbReference type="Proteomes" id="UP000006643">
    <property type="component" value="Unassembled WGS sequence"/>
</dbReference>
<keyword evidence="2" id="KW-0722">Serine protease inhibitor</keyword>
<dbReference type="GeneID" id="9480484"/>
<dbReference type="InterPro" id="IPR036058">
    <property type="entry name" value="Kazal_dom_sf"/>
</dbReference>